<dbReference type="OrthoDB" id="3180470at2"/>
<dbReference type="Pfam" id="PF13579">
    <property type="entry name" value="Glyco_trans_4_4"/>
    <property type="match status" value="1"/>
</dbReference>
<evidence type="ECO:0000313" key="5">
    <source>
        <dbReference type="EMBL" id="PRY64656.1"/>
    </source>
</evidence>
<evidence type="ECO:0000313" key="6">
    <source>
        <dbReference type="Proteomes" id="UP000237983"/>
    </source>
</evidence>
<feature type="transmembrane region" description="Helical" evidence="3">
    <location>
        <begin position="101"/>
        <end position="125"/>
    </location>
</feature>
<organism evidence="5 6">
    <name type="scientific">Glaciihabitans tibetensis</name>
    <dbReference type="NCBI Taxonomy" id="1266600"/>
    <lineage>
        <taxon>Bacteria</taxon>
        <taxon>Bacillati</taxon>
        <taxon>Actinomycetota</taxon>
        <taxon>Actinomycetes</taxon>
        <taxon>Micrococcales</taxon>
        <taxon>Microbacteriaceae</taxon>
        <taxon>Glaciihabitans</taxon>
    </lineage>
</organism>
<sequence>MAQTDPRVTIVGLNYAPEPTGIAPYTAGLAVGLAARGWSVKAVTAFPHYPAWKISEGYEGRTIRETVEGVDLTRLRPYMPPNPSGVRRMALEVWFGIRSMFAAWGMPDVVILVSPALFAVAFALFKARLSRRRPAVIVWVQDLYSLGVTETGALGGAGARVMTGIESRVLRGADAVVAIHDRFKRYMVSKLDVQEDRVEVVRNWTHLKPFVIDRAAYRKKFKWGDEIVVLHAGNMGAKQALENVVEAARLADNSESAVKFVLLGNGNRREALMRHAQGVVRLEFMDSLGDEDFQGAMAAADILLVNEKPGVTEMAVPSKLTSYFAASRPVIVATDAGSITAEEIERAEAGVRVNAGDPQALLDASLSLGRDAGSADTFGANGARFQRQVLSSDAAVSHYAEIINSLAGKRGL</sequence>
<dbReference type="PANTHER" id="PTHR12526">
    <property type="entry name" value="GLYCOSYLTRANSFERASE"/>
    <property type="match status" value="1"/>
</dbReference>
<dbReference type="EMBL" id="PVTL01000012">
    <property type="protein sequence ID" value="PRY64656.1"/>
    <property type="molecule type" value="Genomic_DNA"/>
</dbReference>
<name>A0A2T0V393_9MICO</name>
<dbReference type="CDD" id="cd03794">
    <property type="entry name" value="GT4_WbuB-like"/>
    <property type="match status" value="1"/>
</dbReference>
<evidence type="ECO:0000256" key="3">
    <source>
        <dbReference type="SAM" id="Phobius"/>
    </source>
</evidence>
<dbReference type="SUPFAM" id="SSF53756">
    <property type="entry name" value="UDP-Glycosyltransferase/glycogen phosphorylase"/>
    <property type="match status" value="1"/>
</dbReference>
<protein>
    <submittedName>
        <fullName evidence="5">Glycosyltransferase involved in cell wall biosynthesis</fullName>
    </submittedName>
</protein>
<dbReference type="Gene3D" id="3.40.50.2000">
    <property type="entry name" value="Glycogen Phosphorylase B"/>
    <property type="match status" value="2"/>
</dbReference>
<dbReference type="InterPro" id="IPR028098">
    <property type="entry name" value="Glyco_trans_4-like_N"/>
</dbReference>
<gene>
    <name evidence="5" type="ORF">B0I08_11241</name>
</gene>
<dbReference type="Pfam" id="PF13692">
    <property type="entry name" value="Glyco_trans_1_4"/>
    <property type="match status" value="1"/>
</dbReference>
<evidence type="ECO:0000256" key="2">
    <source>
        <dbReference type="ARBA" id="ARBA00022679"/>
    </source>
</evidence>
<dbReference type="AlphaFoldDB" id="A0A2T0V393"/>
<keyword evidence="2 5" id="KW-0808">Transferase</keyword>
<keyword evidence="3" id="KW-1133">Transmembrane helix</keyword>
<dbReference type="RefSeq" id="WP_106214992.1">
    <property type="nucleotide sequence ID" value="NZ_PVTL01000012.1"/>
</dbReference>
<comment type="caution">
    <text evidence="5">The sequence shown here is derived from an EMBL/GenBank/DDBJ whole genome shotgun (WGS) entry which is preliminary data.</text>
</comment>
<dbReference type="GO" id="GO:0016757">
    <property type="term" value="F:glycosyltransferase activity"/>
    <property type="evidence" value="ECO:0007669"/>
    <property type="project" value="UniProtKB-KW"/>
</dbReference>
<keyword evidence="6" id="KW-1185">Reference proteome</keyword>
<reference evidence="5 6" key="1">
    <citation type="submission" date="2018-03" db="EMBL/GenBank/DDBJ databases">
        <title>Genomic Encyclopedia of Type Strains, Phase III (KMG-III): the genomes of soil and plant-associated and newly described type strains.</title>
        <authorList>
            <person name="Whitman W."/>
        </authorList>
    </citation>
    <scope>NUCLEOTIDE SEQUENCE [LARGE SCALE GENOMIC DNA]</scope>
    <source>
        <strain evidence="5 6">CGMCC 1.12484</strain>
    </source>
</reference>
<keyword evidence="3" id="KW-0472">Membrane</keyword>
<accession>A0A2T0V393</accession>
<evidence type="ECO:0000256" key="1">
    <source>
        <dbReference type="ARBA" id="ARBA00022676"/>
    </source>
</evidence>
<feature type="domain" description="Glycosyltransferase subfamily 4-like N-terminal" evidence="4">
    <location>
        <begin position="20"/>
        <end position="204"/>
    </location>
</feature>
<keyword evidence="1" id="KW-0328">Glycosyltransferase</keyword>
<proteinExistence type="predicted"/>
<dbReference type="PANTHER" id="PTHR12526:SF638">
    <property type="entry name" value="SPORE COAT PROTEIN SA"/>
    <property type="match status" value="1"/>
</dbReference>
<dbReference type="Proteomes" id="UP000237983">
    <property type="component" value="Unassembled WGS sequence"/>
</dbReference>
<evidence type="ECO:0000259" key="4">
    <source>
        <dbReference type="Pfam" id="PF13579"/>
    </source>
</evidence>
<keyword evidence="3" id="KW-0812">Transmembrane</keyword>